<accession>A0A9P5P9I1</accession>
<evidence type="ECO:0000313" key="2">
    <source>
        <dbReference type="Proteomes" id="UP000772434"/>
    </source>
</evidence>
<dbReference type="Proteomes" id="UP000772434">
    <property type="component" value="Unassembled WGS sequence"/>
</dbReference>
<dbReference type="AlphaFoldDB" id="A0A9P5P9I1"/>
<proteinExistence type="predicted"/>
<sequence>MEPVYREPSTWEAMVRAELGSGDRERAIALIERLEARKYPEAVVNRIRGIMVDYSQLTQ</sequence>
<comment type="caution">
    <text evidence="1">The sequence shown here is derived from an EMBL/GenBank/DDBJ whole genome shotgun (WGS) entry which is preliminary data.</text>
</comment>
<dbReference type="EMBL" id="JADNRY010000280">
    <property type="protein sequence ID" value="KAF9059768.1"/>
    <property type="molecule type" value="Genomic_DNA"/>
</dbReference>
<organism evidence="1 2">
    <name type="scientific">Rhodocollybia butyracea</name>
    <dbReference type="NCBI Taxonomy" id="206335"/>
    <lineage>
        <taxon>Eukaryota</taxon>
        <taxon>Fungi</taxon>
        <taxon>Dikarya</taxon>
        <taxon>Basidiomycota</taxon>
        <taxon>Agaricomycotina</taxon>
        <taxon>Agaricomycetes</taxon>
        <taxon>Agaricomycetidae</taxon>
        <taxon>Agaricales</taxon>
        <taxon>Marasmiineae</taxon>
        <taxon>Omphalotaceae</taxon>
        <taxon>Rhodocollybia</taxon>
    </lineage>
</organism>
<keyword evidence="2" id="KW-1185">Reference proteome</keyword>
<protein>
    <submittedName>
        <fullName evidence="1">Uncharacterized protein</fullName>
    </submittedName>
</protein>
<reference evidence="1" key="1">
    <citation type="submission" date="2020-11" db="EMBL/GenBank/DDBJ databases">
        <authorList>
            <consortium name="DOE Joint Genome Institute"/>
            <person name="Ahrendt S."/>
            <person name="Riley R."/>
            <person name="Andreopoulos W."/>
            <person name="Labutti K."/>
            <person name="Pangilinan J."/>
            <person name="Ruiz-Duenas F.J."/>
            <person name="Barrasa J.M."/>
            <person name="Sanchez-Garcia M."/>
            <person name="Camarero S."/>
            <person name="Miyauchi S."/>
            <person name="Serrano A."/>
            <person name="Linde D."/>
            <person name="Babiker R."/>
            <person name="Drula E."/>
            <person name="Ayuso-Fernandez I."/>
            <person name="Pacheco R."/>
            <person name="Padilla G."/>
            <person name="Ferreira P."/>
            <person name="Barriuso J."/>
            <person name="Kellner H."/>
            <person name="Castanera R."/>
            <person name="Alfaro M."/>
            <person name="Ramirez L."/>
            <person name="Pisabarro A.G."/>
            <person name="Kuo A."/>
            <person name="Tritt A."/>
            <person name="Lipzen A."/>
            <person name="He G."/>
            <person name="Yan M."/>
            <person name="Ng V."/>
            <person name="Cullen D."/>
            <person name="Martin F."/>
            <person name="Rosso M.-N."/>
            <person name="Henrissat B."/>
            <person name="Hibbett D."/>
            <person name="Martinez A.T."/>
            <person name="Grigoriev I.V."/>
        </authorList>
    </citation>
    <scope>NUCLEOTIDE SEQUENCE</scope>
    <source>
        <strain evidence="1">AH 40177</strain>
    </source>
</reference>
<evidence type="ECO:0000313" key="1">
    <source>
        <dbReference type="EMBL" id="KAF9059768.1"/>
    </source>
</evidence>
<gene>
    <name evidence="1" type="ORF">BDP27DRAFT_1340696</name>
</gene>
<name>A0A9P5P9I1_9AGAR</name>
<dbReference type="OrthoDB" id="3029242at2759"/>